<organism evidence="5 6">
    <name type="scientific">Clathrus columnatus</name>
    <dbReference type="NCBI Taxonomy" id="1419009"/>
    <lineage>
        <taxon>Eukaryota</taxon>
        <taxon>Fungi</taxon>
        <taxon>Dikarya</taxon>
        <taxon>Basidiomycota</taxon>
        <taxon>Agaricomycotina</taxon>
        <taxon>Agaricomycetes</taxon>
        <taxon>Phallomycetidae</taxon>
        <taxon>Phallales</taxon>
        <taxon>Clathraceae</taxon>
        <taxon>Clathrus</taxon>
    </lineage>
</organism>
<dbReference type="AlphaFoldDB" id="A0AAV5AQ34"/>
<protein>
    <recommendedName>
        <fullName evidence="4">Peptidase A1 domain-containing protein</fullName>
    </recommendedName>
</protein>
<evidence type="ECO:0000313" key="5">
    <source>
        <dbReference type="EMBL" id="GJJ14496.1"/>
    </source>
</evidence>
<comment type="caution">
    <text evidence="5">The sequence shown here is derived from an EMBL/GenBank/DDBJ whole genome shotgun (WGS) entry which is preliminary data.</text>
</comment>
<accession>A0AAV5AQ34</accession>
<dbReference type="Pfam" id="PF00026">
    <property type="entry name" value="Asp"/>
    <property type="match status" value="1"/>
</dbReference>
<dbReference type="PANTHER" id="PTHR47966">
    <property type="entry name" value="BETA-SITE APP-CLEAVING ENZYME, ISOFORM A-RELATED"/>
    <property type="match status" value="1"/>
</dbReference>
<keyword evidence="3" id="KW-0645">Protease</keyword>
<reference evidence="5" key="1">
    <citation type="submission" date="2021-10" db="EMBL/GenBank/DDBJ databases">
        <title>De novo Genome Assembly of Clathrus columnatus (Basidiomycota, Fungi) Using Illumina and Nanopore Sequence Data.</title>
        <authorList>
            <person name="Ogiso-Tanaka E."/>
            <person name="Itagaki H."/>
            <person name="Hosoya T."/>
            <person name="Hosaka K."/>
        </authorList>
    </citation>
    <scope>NUCLEOTIDE SEQUENCE</scope>
    <source>
        <strain evidence="5">MO-923</strain>
    </source>
</reference>
<dbReference type="GO" id="GO:0004190">
    <property type="term" value="F:aspartic-type endopeptidase activity"/>
    <property type="evidence" value="ECO:0007669"/>
    <property type="project" value="UniProtKB-KW"/>
</dbReference>
<proteinExistence type="inferred from homology"/>
<dbReference type="CDD" id="cd05471">
    <property type="entry name" value="pepsin_like"/>
    <property type="match status" value="1"/>
</dbReference>
<dbReference type="GO" id="GO:0006508">
    <property type="term" value="P:proteolysis"/>
    <property type="evidence" value="ECO:0007669"/>
    <property type="project" value="UniProtKB-KW"/>
</dbReference>
<keyword evidence="2 3" id="KW-0064">Aspartyl protease</keyword>
<dbReference type="PANTHER" id="PTHR47966:SF51">
    <property type="entry name" value="BETA-SITE APP-CLEAVING ENZYME, ISOFORM A-RELATED"/>
    <property type="match status" value="1"/>
</dbReference>
<dbReference type="InterPro" id="IPR033121">
    <property type="entry name" value="PEPTIDASE_A1"/>
</dbReference>
<dbReference type="InterPro" id="IPR001461">
    <property type="entry name" value="Aspartic_peptidase_A1"/>
</dbReference>
<dbReference type="InterPro" id="IPR034164">
    <property type="entry name" value="Pepsin-like_dom"/>
</dbReference>
<dbReference type="SUPFAM" id="SSF50630">
    <property type="entry name" value="Acid proteases"/>
    <property type="match status" value="1"/>
</dbReference>
<comment type="similarity">
    <text evidence="1 3">Belongs to the peptidase A1 family.</text>
</comment>
<evidence type="ECO:0000313" key="6">
    <source>
        <dbReference type="Proteomes" id="UP001050691"/>
    </source>
</evidence>
<sequence>MEVCVVMLFSPLSKISKTRDFPYAHDEVGTSTPSAKSFHYEPCVIMDSETEDQSTLVIQRDEEDSPFVIQSSGSGPPLPLTDELASGIVIGTGKPDQVFSVMFDTGSSDLWVSSSECVVCGRKKRYDAAKSPTRSNKEEDFTVGYLDNTRAFGDLTIGNIVVTEQFFLSAMGFSQKYAGKKYDGIIGMARLPNPKGLKKDPFFVNAVNQKAVTEKEFGFRLASPASVYLGGTDESLYNKQTREDYPLSNHADLAWAIGGASILVGADVAISGLETIIDTGTNAILAKHSEVAAFYAKIPGAYSAEEDGIGFWDFPCSSVPSVSLTWGGRSWPISKEKFVFHKAGDICTGTIIGKDIGYGDKTWLVGSPYVHGIFFPSVHYLRKGHAASFLSGVYTAFSYDPNPALTRVGFAELKPQAANLSLEFGTNGICV</sequence>
<gene>
    <name evidence="5" type="ORF">Clacol_008760</name>
</gene>
<dbReference type="InterPro" id="IPR021109">
    <property type="entry name" value="Peptidase_aspartic_dom_sf"/>
</dbReference>
<name>A0AAV5AQ34_9AGAM</name>
<evidence type="ECO:0000259" key="4">
    <source>
        <dbReference type="PROSITE" id="PS51767"/>
    </source>
</evidence>
<dbReference type="PROSITE" id="PS00141">
    <property type="entry name" value="ASP_PROTEASE"/>
    <property type="match status" value="1"/>
</dbReference>
<dbReference type="Proteomes" id="UP001050691">
    <property type="component" value="Unassembled WGS sequence"/>
</dbReference>
<keyword evidence="6" id="KW-1185">Reference proteome</keyword>
<dbReference type="PRINTS" id="PR00792">
    <property type="entry name" value="PEPSIN"/>
</dbReference>
<dbReference type="InterPro" id="IPR001969">
    <property type="entry name" value="Aspartic_peptidase_AS"/>
</dbReference>
<dbReference type="PROSITE" id="PS51767">
    <property type="entry name" value="PEPTIDASE_A1"/>
    <property type="match status" value="1"/>
</dbReference>
<feature type="domain" description="Peptidase A1" evidence="4">
    <location>
        <begin position="84"/>
        <end position="390"/>
    </location>
</feature>
<evidence type="ECO:0000256" key="1">
    <source>
        <dbReference type="ARBA" id="ARBA00007447"/>
    </source>
</evidence>
<keyword evidence="3" id="KW-0378">Hydrolase</keyword>
<dbReference type="Gene3D" id="2.40.70.10">
    <property type="entry name" value="Acid Proteases"/>
    <property type="match status" value="2"/>
</dbReference>
<evidence type="ECO:0000256" key="3">
    <source>
        <dbReference type="RuleBase" id="RU000454"/>
    </source>
</evidence>
<dbReference type="EMBL" id="BPWL01000010">
    <property type="protein sequence ID" value="GJJ14496.1"/>
    <property type="molecule type" value="Genomic_DNA"/>
</dbReference>
<evidence type="ECO:0000256" key="2">
    <source>
        <dbReference type="ARBA" id="ARBA00022750"/>
    </source>
</evidence>